<evidence type="ECO:0000259" key="1">
    <source>
        <dbReference type="Pfam" id="PF00561"/>
    </source>
</evidence>
<protein>
    <submittedName>
        <fullName evidence="2">Fluoroacetate dehalogenase</fullName>
    </submittedName>
</protein>
<sequence length="323" mass="35036">MSTGTPGFTRYEEFAVPVNGITVTGRISRPDRPLPGPDSAAKPPLLLLHGHPETHLMWHRIADDLAEHFTVVAPDLRGYGGSSKPEGDADHATYSKREMARDAVALMEHFGAERGFASFALCAHDRGARVGHRLLLDHPGAVTRAMFLDIAPTLDMYAATNREFAEAYFHWFFLIQPSPLPEALIEANPRAYIENIIGTRYAGLAPFPAPVLDAYVAALASPGAVHAMCEDYRASATIDLEHDQADRDAGLTPEVPLRVLWGRHGVVEALFDALDLWAKAVPGATGRSVDAGHYLPEEAPEEVLAEILAFLRDRPAPTGSVPA</sequence>
<evidence type="ECO:0000313" key="2">
    <source>
        <dbReference type="EMBL" id="CEA09527.1"/>
    </source>
</evidence>
<proteinExistence type="predicted"/>
<dbReference type="GO" id="GO:0003824">
    <property type="term" value="F:catalytic activity"/>
    <property type="evidence" value="ECO:0007669"/>
    <property type="project" value="UniProtKB-ARBA"/>
</dbReference>
<organism evidence="2">
    <name type="scientific">Arthrobacter saudimassiliensis</name>
    <dbReference type="NCBI Taxonomy" id="1461584"/>
    <lineage>
        <taxon>Bacteria</taxon>
        <taxon>Bacillati</taxon>
        <taxon>Actinomycetota</taxon>
        <taxon>Actinomycetes</taxon>
        <taxon>Micrococcales</taxon>
        <taxon>Micrococcaceae</taxon>
        <taxon>Arthrobacter</taxon>
    </lineage>
</organism>
<name>A0A078MVS7_9MICC</name>
<dbReference type="AlphaFoldDB" id="A0A078MVS7"/>
<dbReference type="InterPro" id="IPR000073">
    <property type="entry name" value="AB_hydrolase_1"/>
</dbReference>
<feature type="domain" description="AB hydrolase-1" evidence="1">
    <location>
        <begin position="43"/>
        <end position="300"/>
    </location>
</feature>
<dbReference type="Pfam" id="PF00561">
    <property type="entry name" value="Abhydrolase_1"/>
    <property type="match status" value="1"/>
</dbReference>
<dbReference type="InterPro" id="IPR029058">
    <property type="entry name" value="AB_hydrolase_fold"/>
</dbReference>
<dbReference type="Gene3D" id="3.40.50.1820">
    <property type="entry name" value="alpha/beta hydrolase"/>
    <property type="match status" value="1"/>
</dbReference>
<gene>
    <name evidence="2" type="ORF">BN1051_02897</name>
</gene>
<dbReference type="EMBL" id="LN483072">
    <property type="protein sequence ID" value="CEA09527.1"/>
    <property type="molecule type" value="Genomic_DNA"/>
</dbReference>
<dbReference type="PANTHER" id="PTHR43329">
    <property type="entry name" value="EPOXIDE HYDROLASE"/>
    <property type="match status" value="1"/>
</dbReference>
<dbReference type="SUPFAM" id="SSF53474">
    <property type="entry name" value="alpha/beta-Hydrolases"/>
    <property type="match status" value="1"/>
</dbReference>
<dbReference type="PATRIC" id="fig|1461584.3.peg.2873"/>
<reference evidence="2" key="1">
    <citation type="submission" date="2014-07" db="EMBL/GenBank/DDBJ databases">
        <authorList>
            <person name="Urmite Genomes Urmite Genomes"/>
        </authorList>
    </citation>
    <scope>NUCLEOTIDE SEQUENCE</scope>
    <source>
        <strain evidence="2">11W110_air</strain>
    </source>
</reference>
<accession>A0A078MVS7</accession>